<feature type="compositionally biased region" description="Acidic residues" evidence="1">
    <location>
        <begin position="548"/>
        <end position="559"/>
    </location>
</feature>
<dbReference type="EMBL" id="CP043028">
    <property type="protein sequence ID" value="QFJ53388.1"/>
    <property type="molecule type" value="Genomic_DNA"/>
</dbReference>
<reference evidence="4" key="2">
    <citation type="journal article" date="2019" name="Appl. Environ. Microbiol.">
        <title>Comparative Genomics of Rumen Butyrivibrio spp. Uncovers a Continuum of Polysaccharide-Degrading Capabilities.</title>
        <authorList>
            <person name="Palevich N."/>
            <person name="Kelly W.J."/>
            <person name="Leahy S.C."/>
            <person name="Denman S."/>
            <person name="Altermann E."/>
            <person name="Rakonjac J."/>
            <person name="Attwood G.T."/>
        </authorList>
    </citation>
    <scope>NUCLEOTIDE SEQUENCE</scope>
    <source>
        <strain evidence="4">MA3014</strain>
    </source>
</reference>
<feature type="compositionally biased region" description="Polar residues" evidence="1">
    <location>
        <begin position="560"/>
        <end position="572"/>
    </location>
</feature>
<proteinExistence type="predicted"/>
<feature type="region of interest" description="Disordered" evidence="1">
    <location>
        <begin position="538"/>
        <end position="599"/>
    </location>
</feature>
<dbReference type="RefSeq" id="WP_151621933.1">
    <property type="nucleotide sequence ID" value="NZ_CP043028.1"/>
</dbReference>
<dbReference type="Proteomes" id="UP000327030">
    <property type="component" value="Chromosome 1"/>
</dbReference>
<accession>A0A5P6VLE1</accession>
<evidence type="ECO:0000313" key="4">
    <source>
        <dbReference type="EMBL" id="QFJ53465.1"/>
    </source>
</evidence>
<dbReference type="KEGG" id="pxv:FXF36_00530"/>
<dbReference type="KEGG" id="pxv:FXF36_00120"/>
<feature type="transmembrane region" description="Helical" evidence="2">
    <location>
        <begin position="5"/>
        <end position="24"/>
    </location>
</feature>
<protein>
    <submittedName>
        <fullName evidence="4">Uncharacterized protein</fullName>
    </submittedName>
</protein>
<evidence type="ECO:0000256" key="1">
    <source>
        <dbReference type="SAM" id="MobiDB-lite"/>
    </source>
</evidence>
<dbReference type="AlphaFoldDB" id="A0A5P6VLE1"/>
<organism evidence="4 5">
    <name type="scientific">Pseudobutyrivibrio xylanivorans</name>
    <dbReference type="NCBI Taxonomy" id="185007"/>
    <lineage>
        <taxon>Bacteria</taxon>
        <taxon>Bacillati</taxon>
        <taxon>Bacillota</taxon>
        <taxon>Clostridia</taxon>
        <taxon>Lachnospirales</taxon>
        <taxon>Lachnospiraceae</taxon>
        <taxon>Pseudobutyrivibrio</taxon>
    </lineage>
</organism>
<sequence>MKQRLIVNITFSLLISIFSLAYFIKPTPVFAESLNIDGVEYQFDEDTDYVLKNAQSNKAINGKTKFGILSLDGDIKKINDVNKVQAFEVNSGIVEIKYNIDTATDKISEDNTKKVSTATLDEKVKKGAIIVQTSLDGENWFIDKQLTDVLGEESEFEEKVYESNYVQQANGCFYRVLVAYKTKTLVEKNSFLVFDTSDYNVTRWAEVYKFYLIDKDLGNVESVDTTPRTIFQDKEYRFKVENDSGYSVIVDIPDDDPHRGWNLGDFTINGYTDAIKDEDDVPMFLKNVGDQVTLWFTLDSGIKDINKLNGNEDLSINDVKDGWDDQFDIKHTAFRKGTLIIQQTDAEGKAKDPVVFTNYLEANVRTGADTKVKLFEEGDYVVALDYEIKDSSGILDDISSYSLFFEFKIRNGNCNIFPFDLATNNQLVDHSISMEGFRLDYANSKYLTVSVEHKAINFNGTSYSEDTKGNKPAKDGSEYKDEGIYIISVEHDYDSNRKTDKTIYVGDSPIIKALSKNNLSVNDVNNLLAQGYKLKDDGSLVSKSGEAVTEDENIEDANDTTEVVDNSSSTEIAKNVTEKSEPDKSDGSSGSSVNSTKQESSPIGYIGIAVVIVVGGFWVLKNRKKKLVQNINETNEGTRNEERGNVDVSEEEEK</sequence>
<dbReference type="EMBL" id="CP043028">
    <property type="protein sequence ID" value="QFJ53465.1"/>
    <property type="molecule type" value="Genomic_DNA"/>
</dbReference>
<name>A0A5P6VLE1_PSEXY</name>
<dbReference type="OrthoDB" id="3196529at2"/>
<feature type="transmembrane region" description="Helical" evidence="2">
    <location>
        <begin position="602"/>
        <end position="620"/>
    </location>
</feature>
<reference evidence="4" key="1">
    <citation type="journal article" date="2018" name="Nat. Biotechnol.">
        <title>Cultivation and sequencing of rumen microbiome members from the Hungate1000 Collection.</title>
        <authorList>
            <consortium name="Hungate1000 project collaborators"/>
            <person name="Seshadri R."/>
            <person name="Leahy S.C."/>
            <person name="Attwood G.T."/>
            <person name="Teh K.H."/>
            <person name="Lambie S.C."/>
            <person name="Cookson A.L."/>
            <person name="Eloe-Fadrosh E.A."/>
            <person name="Pavlopoulos G.A."/>
            <person name="Hadjithomas M."/>
            <person name="Varghese N.J."/>
            <person name="Paez-Espino D."/>
            <person name="Perry R."/>
            <person name="Henderson G."/>
            <person name="Creevey C.J."/>
            <person name="Terrapon N."/>
            <person name="Lapebie P."/>
            <person name="Drula E."/>
            <person name="Lombard V."/>
            <person name="Rubin E."/>
            <person name="Kyrpides N.C."/>
            <person name="Henrissat B."/>
            <person name="Woyke T."/>
            <person name="Ivanova N.N."/>
            <person name="Kelly W.J."/>
        </authorList>
    </citation>
    <scope>NUCLEOTIDE SEQUENCE</scope>
    <source>
        <strain evidence="4">MA3014</strain>
    </source>
</reference>
<keyword evidence="2" id="KW-0472">Membrane</keyword>
<feature type="compositionally biased region" description="Basic and acidic residues" evidence="1">
    <location>
        <begin position="576"/>
        <end position="586"/>
    </location>
</feature>
<reference evidence="5" key="3">
    <citation type="submission" date="2019-08" db="EMBL/GenBank/DDBJ databases">
        <title>Complete Genome Sequence of the Polysaccharide-Degrading Rumen Bacterium Pseudobutyrivibrio xylanivorans MA3014.</title>
        <authorList>
            <person name="Palevich N."/>
            <person name="Maclean P.H."/>
            <person name="Kelly W.J."/>
            <person name="Leahy S.C."/>
            <person name="Rakonjac J."/>
            <person name="Attwood G.T."/>
        </authorList>
    </citation>
    <scope>NUCLEOTIDE SEQUENCE [LARGE SCALE GENOMIC DNA]</scope>
    <source>
        <strain evidence="5">MA3014</strain>
    </source>
</reference>
<keyword evidence="2" id="KW-1133">Transmembrane helix</keyword>
<evidence type="ECO:0000313" key="3">
    <source>
        <dbReference type="EMBL" id="QFJ53388.1"/>
    </source>
</evidence>
<evidence type="ECO:0000256" key="2">
    <source>
        <dbReference type="SAM" id="Phobius"/>
    </source>
</evidence>
<gene>
    <name evidence="3" type="ORF">FXF36_00120</name>
    <name evidence="4" type="ORF">FXF36_00530</name>
</gene>
<reference evidence="4" key="4">
    <citation type="journal article" date="2020" name="Genome Biol. Evol.">
        <title>Complete Genome Sequence of the Polysaccharide-Degrading Rumen Bacterium Pseudobutyrivibrio xylanivorans MA3014 Reveals an Incomplete Glycolytic Pathway.</title>
        <authorList>
            <person name="Palevich N."/>
            <person name="Maclean P.H."/>
            <person name="Kelly W.J."/>
            <person name="Leahy S.C."/>
            <person name="Rakonjac J."/>
            <person name="Attwood G.T."/>
        </authorList>
    </citation>
    <scope>NUCLEOTIDE SEQUENCE</scope>
    <source>
        <strain evidence="4">MA3014</strain>
    </source>
</reference>
<keyword evidence="2" id="KW-0812">Transmembrane</keyword>
<evidence type="ECO:0000313" key="5">
    <source>
        <dbReference type="Proteomes" id="UP000327030"/>
    </source>
</evidence>